<dbReference type="InterPro" id="IPR016047">
    <property type="entry name" value="M23ase_b-sheet_dom"/>
</dbReference>
<feature type="compositionally biased region" description="Low complexity" evidence="1">
    <location>
        <begin position="90"/>
        <end position="101"/>
    </location>
</feature>
<evidence type="ECO:0000259" key="3">
    <source>
        <dbReference type="PROSITE" id="PS51782"/>
    </source>
</evidence>
<dbReference type="Pfam" id="PF01476">
    <property type="entry name" value="LysM"/>
    <property type="match status" value="1"/>
</dbReference>
<evidence type="ECO:0000313" key="5">
    <source>
        <dbReference type="Proteomes" id="UP000397656"/>
    </source>
</evidence>
<dbReference type="RefSeq" id="WP_150983844.1">
    <property type="nucleotide sequence ID" value="NZ_CP062803.1"/>
</dbReference>
<dbReference type="GO" id="GO:0004222">
    <property type="term" value="F:metalloendopeptidase activity"/>
    <property type="evidence" value="ECO:0007669"/>
    <property type="project" value="TreeGrafter"/>
</dbReference>
<dbReference type="CDD" id="cd12797">
    <property type="entry name" value="M23_peptidase"/>
    <property type="match status" value="1"/>
</dbReference>
<accession>A0A643G2I8</accession>
<keyword evidence="2" id="KW-0732">Signal</keyword>
<feature type="domain" description="LysM" evidence="3">
    <location>
        <begin position="41"/>
        <end position="85"/>
    </location>
</feature>
<reference evidence="4 5" key="1">
    <citation type="submission" date="2020-10" db="EMBL/GenBank/DDBJ databases">
        <title>Complete genome sequence of Cupriavidus basilensis CCUG 49340T.</title>
        <authorList>
            <person name="Salva-Serra F."/>
            <person name="Donoso R.A."/>
            <person name="Cho K.H."/>
            <person name="Yoo J.A."/>
            <person name="Lee K."/>
            <person name="Yoon S.-H."/>
            <person name="Perez-Pantoja D."/>
            <person name="Moore E.R.B."/>
        </authorList>
    </citation>
    <scope>NUCLEOTIDE SEQUENCE [LARGE SCALE GENOMIC DNA]</scope>
    <source>
        <strain evidence="5">CCUG 49340</strain>
    </source>
</reference>
<dbReference type="Gene3D" id="3.10.350.10">
    <property type="entry name" value="LysM domain"/>
    <property type="match status" value="1"/>
</dbReference>
<dbReference type="InterPro" id="IPR018392">
    <property type="entry name" value="LysM"/>
</dbReference>
<organism evidence="4 5">
    <name type="scientific">Cupriavidus basilensis</name>
    <dbReference type="NCBI Taxonomy" id="68895"/>
    <lineage>
        <taxon>Bacteria</taxon>
        <taxon>Pseudomonadati</taxon>
        <taxon>Pseudomonadota</taxon>
        <taxon>Betaproteobacteria</taxon>
        <taxon>Burkholderiales</taxon>
        <taxon>Burkholderiaceae</taxon>
        <taxon>Cupriavidus</taxon>
    </lineage>
</organism>
<dbReference type="SMART" id="SM00257">
    <property type="entry name" value="LysM"/>
    <property type="match status" value="1"/>
</dbReference>
<protein>
    <submittedName>
        <fullName evidence="4">Peptidoglycan DD-metalloendopeptidase family protein</fullName>
    </submittedName>
</protein>
<dbReference type="Gene3D" id="2.70.70.10">
    <property type="entry name" value="Glucose Permease (Domain IIA)"/>
    <property type="match status" value="1"/>
</dbReference>
<evidence type="ECO:0000313" key="4">
    <source>
        <dbReference type="EMBL" id="QOT77663.1"/>
    </source>
</evidence>
<dbReference type="AlphaFoldDB" id="A0A643G2I8"/>
<dbReference type="Proteomes" id="UP000397656">
    <property type="component" value="Chromosome 1"/>
</dbReference>
<dbReference type="GeneID" id="98400522"/>
<sequence length="239" mass="24886">MKQSNHDKTSARRRALGLLAAAAACLAAGCGTLASEPAPDGYYRVQSGDTLYTVARRHKRSVRDLVRWNQLPSADRIEVGQLLRVRPPAGASAGTAAGNGPVAVGDTPRVDNSAPSRAPATSIRLQWPADGRVTAGYGPPASKGLRINTAPGSVVRAAAAGKAIHVGDLRGYGMLVIVKHDDNWLTVYGNLDKPSVSEGAQVASGQEVGRMGTADSELHFEVRNNGKPVDPAGLLPSRG</sequence>
<dbReference type="InterPro" id="IPR050570">
    <property type="entry name" value="Cell_wall_metabolism_enzyme"/>
</dbReference>
<dbReference type="PROSITE" id="PS51318">
    <property type="entry name" value="TAT"/>
    <property type="match status" value="1"/>
</dbReference>
<feature type="region of interest" description="Disordered" evidence="1">
    <location>
        <begin position="90"/>
        <end position="120"/>
    </location>
</feature>
<dbReference type="PROSITE" id="PS51782">
    <property type="entry name" value="LYSM"/>
    <property type="match status" value="1"/>
</dbReference>
<dbReference type="PANTHER" id="PTHR21666:SF270">
    <property type="entry name" value="MUREIN HYDROLASE ACTIVATOR ENVC"/>
    <property type="match status" value="1"/>
</dbReference>
<dbReference type="EMBL" id="CP062803">
    <property type="protein sequence ID" value="QOT77663.1"/>
    <property type="molecule type" value="Genomic_DNA"/>
</dbReference>
<dbReference type="InterPro" id="IPR011055">
    <property type="entry name" value="Dup_hybrid_motif"/>
</dbReference>
<gene>
    <name evidence="4" type="ORF">F7R26_006355</name>
</gene>
<dbReference type="PROSITE" id="PS51257">
    <property type="entry name" value="PROKAR_LIPOPROTEIN"/>
    <property type="match status" value="1"/>
</dbReference>
<proteinExistence type="predicted"/>
<feature type="signal peptide" evidence="2">
    <location>
        <begin position="1"/>
        <end position="34"/>
    </location>
</feature>
<dbReference type="CDD" id="cd00118">
    <property type="entry name" value="LysM"/>
    <property type="match status" value="1"/>
</dbReference>
<evidence type="ECO:0000256" key="1">
    <source>
        <dbReference type="SAM" id="MobiDB-lite"/>
    </source>
</evidence>
<dbReference type="InterPro" id="IPR006311">
    <property type="entry name" value="TAT_signal"/>
</dbReference>
<dbReference type="Pfam" id="PF01551">
    <property type="entry name" value="Peptidase_M23"/>
    <property type="match status" value="1"/>
</dbReference>
<name>A0A643G2I8_9BURK</name>
<dbReference type="PANTHER" id="PTHR21666">
    <property type="entry name" value="PEPTIDASE-RELATED"/>
    <property type="match status" value="1"/>
</dbReference>
<feature type="chain" id="PRO_5044288400" evidence="2">
    <location>
        <begin position="35"/>
        <end position="239"/>
    </location>
</feature>
<evidence type="ECO:0000256" key="2">
    <source>
        <dbReference type="SAM" id="SignalP"/>
    </source>
</evidence>
<dbReference type="SUPFAM" id="SSF51261">
    <property type="entry name" value="Duplicated hybrid motif"/>
    <property type="match status" value="1"/>
</dbReference>
<dbReference type="InterPro" id="IPR036779">
    <property type="entry name" value="LysM_dom_sf"/>
</dbReference>